<dbReference type="InterPro" id="IPR053137">
    <property type="entry name" value="NLR-like"/>
</dbReference>
<comment type="caution">
    <text evidence="1">The sequence shown here is derived from an EMBL/GenBank/DDBJ whole genome shotgun (WGS) entry which is preliminary data.</text>
</comment>
<sequence length="317" mass="34789">MASRHDYRIGWICALSIELATAKAMLDKIHPPLPNAKNDRNKYILGSIGPHNIVMTCLPAGVYGVTSATATAIQMRYSYDAIELCFMVGIAGAAPLDFDVRLGDVVVSEPTSIYGGVIQYDRGKAMNEGRIASTGSLDKPPEVLLKALCALKADHMLQGNRIQEFYSEAFERFPHLQGLISHPGTQNDHLFSPEYHHAISNPSCHQCDLSRVLTRASRPDNQPRVFYGLIASGNMLIKDAKVRDNLSQQYGILCFETEAAGLMDIFPSLVIRGICDYADSHKNKRWQGYAAAVAAAYTKELTLSLPSHEMMTSAPGE</sequence>
<proteinExistence type="predicted"/>
<reference evidence="1 2" key="1">
    <citation type="submission" date="2024-07" db="EMBL/GenBank/DDBJ databases">
        <title>Section-level genome sequencing and comparative genomics of Aspergillus sections Usti and Cavernicolus.</title>
        <authorList>
            <consortium name="Lawrence Berkeley National Laboratory"/>
            <person name="Nybo J.L."/>
            <person name="Vesth T.C."/>
            <person name="Theobald S."/>
            <person name="Frisvad J.C."/>
            <person name="Larsen T.O."/>
            <person name="Kjaerboelling I."/>
            <person name="Rothschild-Mancinelli K."/>
            <person name="Lyhne E.K."/>
            <person name="Kogle M.E."/>
            <person name="Barry K."/>
            <person name="Clum A."/>
            <person name="Na H."/>
            <person name="Ledsgaard L."/>
            <person name="Lin J."/>
            <person name="Lipzen A."/>
            <person name="Kuo A."/>
            <person name="Riley R."/>
            <person name="Mondo S."/>
            <person name="Labutti K."/>
            <person name="Haridas S."/>
            <person name="Pangalinan J."/>
            <person name="Salamov A.A."/>
            <person name="Simmons B.A."/>
            <person name="Magnuson J.K."/>
            <person name="Chen J."/>
            <person name="Drula E."/>
            <person name="Henrissat B."/>
            <person name="Wiebenga A."/>
            <person name="Lubbers R.J."/>
            <person name="Gomes A.C."/>
            <person name="Makela M.R."/>
            <person name="Stajich J."/>
            <person name="Grigoriev I.V."/>
            <person name="Mortensen U.H."/>
            <person name="De Vries R.P."/>
            <person name="Baker S.E."/>
            <person name="Andersen M.R."/>
        </authorList>
    </citation>
    <scope>NUCLEOTIDE SEQUENCE [LARGE SCALE GENOMIC DNA]</scope>
    <source>
        <strain evidence="1 2">CBS 123904</strain>
    </source>
</reference>
<dbReference type="PANTHER" id="PTHR46082">
    <property type="entry name" value="ATP/GTP-BINDING PROTEIN-RELATED"/>
    <property type="match status" value="1"/>
</dbReference>
<evidence type="ECO:0000313" key="1">
    <source>
        <dbReference type="EMBL" id="KAL2854504.1"/>
    </source>
</evidence>
<dbReference type="EMBL" id="JBFXLU010000014">
    <property type="protein sequence ID" value="KAL2854504.1"/>
    <property type="molecule type" value="Genomic_DNA"/>
</dbReference>
<accession>A0ABR4KRR2</accession>
<dbReference type="InterPro" id="IPR035994">
    <property type="entry name" value="Nucleoside_phosphorylase_sf"/>
</dbReference>
<organism evidence="1 2">
    <name type="scientific">Aspergillus pseudoustus</name>
    <dbReference type="NCBI Taxonomy" id="1810923"/>
    <lineage>
        <taxon>Eukaryota</taxon>
        <taxon>Fungi</taxon>
        <taxon>Dikarya</taxon>
        <taxon>Ascomycota</taxon>
        <taxon>Pezizomycotina</taxon>
        <taxon>Eurotiomycetes</taxon>
        <taxon>Eurotiomycetidae</taxon>
        <taxon>Eurotiales</taxon>
        <taxon>Aspergillaceae</taxon>
        <taxon>Aspergillus</taxon>
        <taxon>Aspergillus subgen. Nidulantes</taxon>
    </lineage>
</organism>
<dbReference type="PANTHER" id="PTHR46082:SF11">
    <property type="entry name" value="AAA+ ATPASE DOMAIN-CONTAINING PROTEIN-RELATED"/>
    <property type="match status" value="1"/>
</dbReference>
<gene>
    <name evidence="1" type="ORF">BJY01DRAFT_257920</name>
</gene>
<name>A0ABR4KRR2_9EURO</name>
<protein>
    <submittedName>
        <fullName evidence="1">Pfs domain protein</fullName>
    </submittedName>
</protein>
<feature type="non-terminal residue" evidence="1">
    <location>
        <position position="1"/>
    </location>
</feature>
<evidence type="ECO:0000313" key="2">
    <source>
        <dbReference type="Proteomes" id="UP001610446"/>
    </source>
</evidence>
<keyword evidence="2" id="KW-1185">Reference proteome</keyword>
<dbReference type="SUPFAM" id="SSF53167">
    <property type="entry name" value="Purine and uridine phosphorylases"/>
    <property type="match status" value="1"/>
</dbReference>
<dbReference type="Gene3D" id="3.40.50.1580">
    <property type="entry name" value="Nucleoside phosphorylase domain"/>
    <property type="match status" value="1"/>
</dbReference>
<dbReference type="Proteomes" id="UP001610446">
    <property type="component" value="Unassembled WGS sequence"/>
</dbReference>